<evidence type="ECO:0000313" key="3">
    <source>
        <dbReference type="EMBL" id="TXJ36651.1"/>
    </source>
</evidence>
<name>A0A5C8EI71_9SPIR</name>
<dbReference type="Proteomes" id="UP000322188">
    <property type="component" value="Unassembled WGS sequence"/>
</dbReference>
<evidence type="ECO:0000313" key="1">
    <source>
        <dbReference type="EMBL" id="TXJ20495.1"/>
    </source>
</evidence>
<evidence type="ECO:0000313" key="8">
    <source>
        <dbReference type="Proteomes" id="UP000324638"/>
    </source>
</evidence>
<reference evidence="3" key="2">
    <citation type="submission" date="2019-01" db="EMBL/GenBank/DDBJ databases">
        <authorList>
            <person name="Thorell K."/>
        </authorList>
    </citation>
    <scope>NUCLEOTIDE SEQUENCE</scope>
    <source>
        <strain evidence="1">513A</strain>
        <strain evidence="5">PC2022III</strain>
        <strain evidence="4">PC3939II</strain>
        <strain evidence="3">PC3997IV</strain>
        <strain evidence="2">PC5538III-lc</strain>
    </source>
</reference>
<organism evidence="3 10">
    <name type="scientific">Brachyspira aalborgi</name>
    <dbReference type="NCBI Taxonomy" id="29522"/>
    <lineage>
        <taxon>Bacteria</taxon>
        <taxon>Pseudomonadati</taxon>
        <taxon>Spirochaetota</taxon>
        <taxon>Spirochaetia</taxon>
        <taxon>Brachyspirales</taxon>
        <taxon>Brachyspiraceae</taxon>
        <taxon>Brachyspira</taxon>
    </lineage>
</organism>
<gene>
    <name evidence="2" type="ORF">EPJ69_05365</name>
    <name evidence="5" type="ORF">EPJ74_07055</name>
    <name evidence="1" type="ORF">EPJ79_04960</name>
    <name evidence="3" type="ORF">EPJ81_09910</name>
    <name evidence="4" type="ORF">EPJ84_04590</name>
</gene>
<evidence type="ECO:0000313" key="5">
    <source>
        <dbReference type="EMBL" id="TXJ60349.1"/>
    </source>
</evidence>
<dbReference type="Proteomes" id="UP000322307">
    <property type="component" value="Unassembled WGS sequence"/>
</dbReference>
<dbReference type="Proteomes" id="UP000324638">
    <property type="component" value="Unassembled WGS sequence"/>
</dbReference>
<comment type="caution">
    <text evidence="3">The sequence shown here is derived from an EMBL/GenBank/DDBJ whole genome shotgun (WGS) entry which is preliminary data.</text>
</comment>
<dbReference type="RefSeq" id="WP_147545687.1">
    <property type="nucleotide sequence ID" value="NZ_SAXU01000001.1"/>
</dbReference>
<evidence type="ECO:0000313" key="9">
    <source>
        <dbReference type="Proteomes" id="UP000324707"/>
    </source>
</evidence>
<dbReference type="Proteomes" id="UP000325002">
    <property type="component" value="Unassembled WGS sequence"/>
</dbReference>
<dbReference type="EMBL" id="SAYD01000021">
    <property type="protein sequence ID" value="TXJ36651.1"/>
    <property type="molecule type" value="Genomic_DNA"/>
</dbReference>
<dbReference type="EMBL" id="SAXX01000013">
    <property type="protein sequence ID" value="TXJ33203.1"/>
    <property type="molecule type" value="Genomic_DNA"/>
</dbReference>
<dbReference type="EMBL" id="SAYK01000005">
    <property type="protein sequence ID" value="TXJ60349.1"/>
    <property type="molecule type" value="Genomic_DNA"/>
</dbReference>
<evidence type="ECO:0000313" key="7">
    <source>
        <dbReference type="Proteomes" id="UP000322307"/>
    </source>
</evidence>
<evidence type="ECO:0000313" key="4">
    <source>
        <dbReference type="EMBL" id="TXJ51153.1"/>
    </source>
</evidence>
<dbReference type="GeneID" id="61067071"/>
<evidence type="ECO:0000313" key="2">
    <source>
        <dbReference type="EMBL" id="TXJ33203.1"/>
    </source>
</evidence>
<evidence type="ECO:0000313" key="10">
    <source>
        <dbReference type="Proteomes" id="UP000325002"/>
    </source>
</evidence>
<sequence>MSKYGHLWMYIDLIFKQTNKEKIELSFNQIKDATGFDIDHSFLTYKKELLDYGYKVEKIKLKDKIIIFSKYRY</sequence>
<accession>A0A5C8EI71</accession>
<dbReference type="Proteomes" id="UP000324707">
    <property type="component" value="Unassembled WGS sequence"/>
</dbReference>
<evidence type="ECO:0000313" key="6">
    <source>
        <dbReference type="Proteomes" id="UP000322188"/>
    </source>
</evidence>
<reference evidence="6 7" key="1">
    <citation type="journal article" date="1992" name="Lakartidningen">
        <title>[Penicillin V and not amoxicillin is the first choice preparation in acute otitis].</title>
        <authorList>
            <person name="Kamme C."/>
            <person name="Lundgren K."/>
            <person name="Prellner K."/>
        </authorList>
    </citation>
    <scope>NUCLEOTIDE SEQUENCE [LARGE SCALE GENOMIC DNA]</scope>
    <source>
        <strain evidence="1 8">513A</strain>
        <strain evidence="5 6">PC2022III</strain>
        <strain evidence="4 7">PC3939II</strain>
        <strain evidence="3 10">PC3997IV</strain>
        <strain evidence="2 9">PC5538III-lc</strain>
    </source>
</reference>
<protein>
    <submittedName>
        <fullName evidence="3">Uncharacterized protein</fullName>
    </submittedName>
</protein>
<dbReference type="EMBL" id="SAXU01000001">
    <property type="protein sequence ID" value="TXJ20495.1"/>
    <property type="molecule type" value="Genomic_DNA"/>
</dbReference>
<dbReference type="EMBL" id="SAYE01000009">
    <property type="protein sequence ID" value="TXJ51153.1"/>
    <property type="molecule type" value="Genomic_DNA"/>
</dbReference>
<proteinExistence type="predicted"/>
<dbReference type="AlphaFoldDB" id="A0A5C8EI71"/>